<dbReference type="UniPathway" id="UPA00958"/>
<keyword evidence="6 12" id="KW-0808">Transferase</keyword>
<dbReference type="PANTHER" id="PTHR42755:SF1">
    <property type="entry name" value="3-DEOXY-D-MANNO-OCTULOSONIC ACID TRANSFERASE, MITOCHONDRIAL-RELATED"/>
    <property type="match status" value="1"/>
</dbReference>
<keyword evidence="7" id="KW-0812">Transmembrane</keyword>
<evidence type="ECO:0000256" key="4">
    <source>
        <dbReference type="ARBA" id="ARBA00012621"/>
    </source>
</evidence>
<evidence type="ECO:0000259" key="13">
    <source>
        <dbReference type="Pfam" id="PF04413"/>
    </source>
</evidence>
<evidence type="ECO:0000256" key="7">
    <source>
        <dbReference type="ARBA" id="ARBA00022968"/>
    </source>
</evidence>
<dbReference type="FunFam" id="3.40.50.11720:FF:000001">
    <property type="entry name" value="3-deoxy-D-manno-octulosonic acid transferase"/>
    <property type="match status" value="1"/>
</dbReference>
<evidence type="ECO:0000256" key="10">
    <source>
        <dbReference type="PIRSR" id="PIRSR639901-1"/>
    </source>
</evidence>
<feature type="active site" description="Proton acceptor" evidence="10">
    <location>
        <position position="59"/>
    </location>
</feature>
<evidence type="ECO:0000256" key="11">
    <source>
        <dbReference type="PIRSR" id="PIRSR639901-2"/>
    </source>
</evidence>
<evidence type="ECO:0000313" key="14">
    <source>
        <dbReference type="EMBL" id="RXJ73522.1"/>
    </source>
</evidence>
<protein>
    <recommendedName>
        <fullName evidence="5 12">3-deoxy-D-manno-octulosonic acid transferase</fullName>
        <shortName evidence="12">Kdo transferase</shortName>
        <ecNumber evidence="4 12">2.4.99.12</ecNumber>
    </recommendedName>
    <alternativeName>
        <fullName evidence="8 12">Lipid IV(A) 3-deoxy-D-manno-octulosonic acid transferase</fullName>
    </alternativeName>
</protein>
<keyword evidence="12" id="KW-0448">Lipopolysaccharide biosynthesis</keyword>
<name>A0A4Q0YR15_9GAMM</name>
<keyword evidence="12" id="KW-0472">Membrane</keyword>
<organism evidence="14 15">
    <name type="scientific">Veronia nyctiphanis</name>
    <dbReference type="NCBI Taxonomy" id="1278244"/>
    <lineage>
        <taxon>Bacteria</taxon>
        <taxon>Pseudomonadati</taxon>
        <taxon>Pseudomonadota</taxon>
        <taxon>Gammaproteobacteria</taxon>
        <taxon>Vibrionales</taxon>
        <taxon>Vibrionaceae</taxon>
        <taxon>Veronia</taxon>
    </lineage>
</organism>
<dbReference type="EMBL" id="PEIB01000009">
    <property type="protein sequence ID" value="RXJ73522.1"/>
    <property type="molecule type" value="Genomic_DNA"/>
</dbReference>
<keyword evidence="12" id="KW-1003">Cell membrane</keyword>
<evidence type="ECO:0000256" key="8">
    <source>
        <dbReference type="ARBA" id="ARBA00031445"/>
    </source>
</evidence>
<gene>
    <name evidence="14" type="ORF">CS022_09720</name>
</gene>
<evidence type="ECO:0000313" key="15">
    <source>
        <dbReference type="Proteomes" id="UP000290287"/>
    </source>
</evidence>
<dbReference type="SUPFAM" id="SSF53756">
    <property type="entry name" value="UDP-Glycosyltransferase/glycogen phosphorylase"/>
    <property type="match status" value="1"/>
</dbReference>
<evidence type="ECO:0000256" key="5">
    <source>
        <dbReference type="ARBA" id="ARBA00019077"/>
    </source>
</evidence>
<keyword evidence="15" id="KW-1185">Reference proteome</keyword>
<dbReference type="Pfam" id="PF04413">
    <property type="entry name" value="Glycos_transf_N"/>
    <property type="match status" value="1"/>
</dbReference>
<sequence length="420" mass="46220">MRIVYTLLLILAAPFLLFGLYKSKPGKPPIGKRWREHFGFAPAISSDSPLWLHTVSVGETIAAKPLLLALRKQHPDLPILVTTTTTTGAAIAEKLGHDIEHRYMPIDFAFAVRGFIKRINPRALVIMETELWPNTLATVSGANIPVVVMNARLSERSKSRYQRVPPFLKLLTKNIDHIACQFREDAERFADLGFKPEQLSITGSIKFDLPQFDNQMPDVVSLTEEIAGRPVWIAASTHPGEDDILLQAHKALLDKVPSALMILVPRHPQRFDDVYTQAQHMGFDVVRRSSAERVSPSTQLYLGDTMGEMMKMFAVSDIAFMAGSLIGEKVGGHNLLEPASLAKPLLTGPSYYNFQVIGDQLIEDGACQICSTSDEIATALTAAFNAPQEREQQGLQALSIVESNRGAVGKTLKALAPFIG</sequence>
<dbReference type="InterPro" id="IPR038107">
    <property type="entry name" value="Glycos_transf_N_sf"/>
</dbReference>
<dbReference type="InterPro" id="IPR039901">
    <property type="entry name" value="Kdotransferase"/>
</dbReference>
<evidence type="ECO:0000256" key="12">
    <source>
        <dbReference type="RuleBase" id="RU365103"/>
    </source>
</evidence>
<reference evidence="14 15" key="1">
    <citation type="submission" date="2017-10" db="EMBL/GenBank/DDBJ databases">
        <title>Nyctiphanis sp. nov., isolated from the stomach of the euphausiid Nyctiphanes simplex (Hansen, 1911) in the Gulf of California.</title>
        <authorList>
            <person name="Gomez-Gil B."/>
            <person name="Aguilar-Mendez M."/>
            <person name="Lopez-Cortes A."/>
            <person name="Gomez-Gutierrez J."/>
            <person name="Roque A."/>
            <person name="Lang E."/>
            <person name="Gonzalez-Castillo A."/>
        </authorList>
    </citation>
    <scope>NUCLEOTIDE SEQUENCE [LARGE SCALE GENOMIC DNA]</scope>
    <source>
        <strain evidence="14 15">CAIM 600</strain>
    </source>
</reference>
<feature type="domain" description="3-deoxy-D-manno-octulosonic-acid transferase N-terminal" evidence="13">
    <location>
        <begin position="32"/>
        <end position="208"/>
    </location>
</feature>
<comment type="subcellular location">
    <subcellularLocation>
        <location evidence="1">Cell inner membrane</location>
        <topology evidence="1">Single-pass membrane protein</topology>
        <orientation evidence="1">Cytoplasmic side</orientation>
    </subcellularLocation>
    <subcellularLocation>
        <location evidence="12">Cell membrane</location>
    </subcellularLocation>
</comment>
<evidence type="ECO:0000256" key="2">
    <source>
        <dbReference type="ARBA" id="ARBA00004713"/>
    </source>
</evidence>
<dbReference type="GO" id="GO:0005886">
    <property type="term" value="C:plasma membrane"/>
    <property type="evidence" value="ECO:0007669"/>
    <property type="project" value="UniProtKB-SubCell"/>
</dbReference>
<comment type="caution">
    <text evidence="14">The sequence shown here is derived from an EMBL/GenBank/DDBJ whole genome shotgun (WGS) entry which is preliminary data.</text>
</comment>
<dbReference type="RefSeq" id="WP_129122105.1">
    <property type="nucleotide sequence ID" value="NZ_PEIB01000009.1"/>
</dbReference>
<comment type="similarity">
    <text evidence="3">Belongs to the glycosyltransferase group 1 family. Glycosyltransferase 30 subfamily.</text>
</comment>
<dbReference type="AlphaFoldDB" id="A0A4Q0YR15"/>
<evidence type="ECO:0000256" key="3">
    <source>
        <dbReference type="ARBA" id="ARBA00006380"/>
    </source>
</evidence>
<dbReference type="GO" id="GO:0043842">
    <property type="term" value="F:Kdo transferase activity"/>
    <property type="evidence" value="ECO:0007669"/>
    <property type="project" value="UniProtKB-EC"/>
</dbReference>
<dbReference type="Gene3D" id="3.40.50.2000">
    <property type="entry name" value="Glycogen Phosphorylase B"/>
    <property type="match status" value="1"/>
</dbReference>
<comment type="catalytic activity">
    <reaction evidence="9 12">
        <text>lipid IVA (E. coli) + CMP-3-deoxy-beta-D-manno-octulosonate = alpha-Kdo-(2-&gt;6)-lipid IVA (E. coli) + CMP + H(+)</text>
        <dbReference type="Rhea" id="RHEA:28066"/>
        <dbReference type="ChEBI" id="CHEBI:15378"/>
        <dbReference type="ChEBI" id="CHEBI:58603"/>
        <dbReference type="ChEBI" id="CHEBI:60364"/>
        <dbReference type="ChEBI" id="CHEBI:60377"/>
        <dbReference type="ChEBI" id="CHEBI:85987"/>
        <dbReference type="EC" id="2.4.99.12"/>
    </reaction>
</comment>
<proteinExistence type="inferred from homology"/>
<evidence type="ECO:0000256" key="6">
    <source>
        <dbReference type="ARBA" id="ARBA00022679"/>
    </source>
</evidence>
<dbReference type="Proteomes" id="UP000290287">
    <property type="component" value="Unassembled WGS sequence"/>
</dbReference>
<dbReference type="InterPro" id="IPR007507">
    <property type="entry name" value="Glycos_transf_N"/>
</dbReference>
<dbReference type="Gene3D" id="3.40.50.11720">
    <property type="entry name" value="3-Deoxy-D-manno-octulosonic-acid transferase, N-terminal domain"/>
    <property type="match status" value="1"/>
</dbReference>
<feature type="site" description="Transition state stabilizer" evidence="11">
    <location>
        <position position="206"/>
    </location>
</feature>
<dbReference type="EC" id="2.4.99.12" evidence="4 12"/>
<dbReference type="PANTHER" id="PTHR42755">
    <property type="entry name" value="3-DEOXY-MANNO-OCTULOSONATE CYTIDYLYLTRANSFERASE"/>
    <property type="match status" value="1"/>
</dbReference>
<dbReference type="GO" id="GO:0009244">
    <property type="term" value="P:lipopolysaccharide core region biosynthetic process"/>
    <property type="evidence" value="ECO:0007669"/>
    <property type="project" value="UniProtKB-UniRule"/>
</dbReference>
<feature type="site" description="Transition state stabilizer" evidence="11">
    <location>
        <position position="128"/>
    </location>
</feature>
<accession>A0A4Q0YR15</accession>
<evidence type="ECO:0000256" key="1">
    <source>
        <dbReference type="ARBA" id="ARBA00004388"/>
    </source>
</evidence>
<keyword evidence="7" id="KW-0735">Signal-anchor</keyword>
<dbReference type="NCBIfam" id="NF004388">
    <property type="entry name" value="PRK05749.1-4"/>
    <property type="match status" value="1"/>
</dbReference>
<comment type="function">
    <text evidence="12">Involved in lipopolysaccharide (LPS) biosynthesis. Catalyzes the transfer of 3-deoxy-D-manno-octulosonate (Kdo) residue(s) from CMP-Kdo to lipid IV(A), the tetraacyldisaccharide-1,4'-bisphosphate precursor of lipid A.</text>
</comment>
<dbReference type="FunFam" id="3.40.50.2000:FF:000032">
    <property type="entry name" value="3-deoxy-D-manno-octulosonic acid transferase"/>
    <property type="match status" value="1"/>
</dbReference>
<dbReference type="OrthoDB" id="9789797at2"/>
<comment type="pathway">
    <text evidence="2 12">Bacterial outer membrane biogenesis; LPS core biosynthesis.</text>
</comment>
<dbReference type="GO" id="GO:0009245">
    <property type="term" value="P:lipid A biosynthetic process"/>
    <property type="evidence" value="ECO:0007669"/>
    <property type="project" value="TreeGrafter"/>
</dbReference>
<evidence type="ECO:0000256" key="9">
    <source>
        <dbReference type="ARBA" id="ARBA00049183"/>
    </source>
</evidence>